<evidence type="ECO:0000256" key="1">
    <source>
        <dbReference type="SAM" id="MobiDB-lite"/>
    </source>
</evidence>
<evidence type="ECO:0000313" key="4">
    <source>
        <dbReference type="Proteomes" id="UP000001396"/>
    </source>
</evidence>
<reference evidence="3 4" key="1">
    <citation type="journal article" date="2011" name="Genome Res.">
        <title>Phylogeny-wide analysis of social amoeba genomes highlights ancient origins for complex intercellular communication.</title>
        <authorList>
            <person name="Heidel A.J."/>
            <person name="Lawal H.M."/>
            <person name="Felder M."/>
            <person name="Schilde C."/>
            <person name="Helps N.R."/>
            <person name="Tunggal B."/>
            <person name="Rivero F."/>
            <person name="John U."/>
            <person name="Schleicher M."/>
            <person name="Eichinger L."/>
            <person name="Platzer M."/>
            <person name="Noegel A.A."/>
            <person name="Schaap P."/>
            <person name="Gloeckner G."/>
        </authorList>
    </citation>
    <scope>NUCLEOTIDE SEQUENCE [LARGE SCALE GENOMIC DNA]</scope>
    <source>
        <strain evidence="4">ATCC 26659 / Pp 5 / PN500</strain>
    </source>
</reference>
<gene>
    <name evidence="3" type="ORF">PPL_02550</name>
</gene>
<dbReference type="CDD" id="cd11715">
    <property type="entry name" value="THUMP_AdoMetMT"/>
    <property type="match status" value="1"/>
</dbReference>
<dbReference type="GO" id="GO:0016423">
    <property type="term" value="F:tRNA (guanine) methyltransferase activity"/>
    <property type="evidence" value="ECO:0007669"/>
    <property type="project" value="TreeGrafter"/>
</dbReference>
<name>D3B2D9_HETP5</name>
<dbReference type="GO" id="GO:0030488">
    <property type="term" value="P:tRNA methylation"/>
    <property type="evidence" value="ECO:0007669"/>
    <property type="project" value="TreeGrafter"/>
</dbReference>
<evidence type="ECO:0000259" key="2">
    <source>
        <dbReference type="Pfam" id="PF01170"/>
    </source>
</evidence>
<dbReference type="GO" id="GO:0043527">
    <property type="term" value="C:tRNA methyltransferase complex"/>
    <property type="evidence" value="ECO:0007669"/>
    <property type="project" value="UniProtKB-ARBA"/>
</dbReference>
<dbReference type="Gene3D" id="3.30.2130.30">
    <property type="match status" value="1"/>
</dbReference>
<dbReference type="OMA" id="DPLCHNG"/>
<dbReference type="PANTHER" id="PTHR14911:SF13">
    <property type="entry name" value="TRNA (GUANINE(6)-N2)-METHYLTRANSFERASE THUMP3"/>
    <property type="match status" value="1"/>
</dbReference>
<evidence type="ECO:0000313" key="3">
    <source>
        <dbReference type="EMBL" id="EFA84514.1"/>
    </source>
</evidence>
<dbReference type="InterPro" id="IPR029063">
    <property type="entry name" value="SAM-dependent_MTases_sf"/>
</dbReference>
<keyword evidence="3" id="KW-0808">Transferase</keyword>
<dbReference type="InterPro" id="IPR000241">
    <property type="entry name" value="RlmKL-like_Mtase"/>
</dbReference>
<dbReference type="Gene3D" id="3.40.50.150">
    <property type="entry name" value="Vaccinia Virus protein VP39"/>
    <property type="match status" value="1"/>
</dbReference>
<dbReference type="Proteomes" id="UP000001396">
    <property type="component" value="Unassembled WGS sequence"/>
</dbReference>
<keyword evidence="4" id="KW-1185">Reference proteome</keyword>
<dbReference type="GeneID" id="31358074"/>
<dbReference type="RefSeq" id="XP_020436627.1">
    <property type="nucleotide sequence ID" value="XM_020573532.1"/>
</dbReference>
<feature type="domain" description="Ribosomal RNA large subunit methyltransferase K/L-like methyltransferase" evidence="2">
    <location>
        <begin position="237"/>
        <end position="356"/>
    </location>
</feature>
<accession>D3B2D9</accession>
<protein>
    <submittedName>
        <fullName evidence="3">Putative RNA methylase domain-containing protein</fullName>
    </submittedName>
</protein>
<sequence length="487" mass="55581">MNSKRSYNLYAAITPSLEPLLKKELLNLLLKKNNIINSTSINTNTDLKDNKNNNNNNNKNSKNNNNSNNNNNVELNIDIKLDKGGVECSGLSPEQLWTIAHHSRLSESLRVRLGQPFRSVNFNMLKSSLKDLPWGNFYRVTEHTLPECSVSCSHSALYHSNAVKDRILDHFQKNVIFTKKPILVNNNGDNSNNNNNNNISSSSNHSKIYVRLIDDMMQVSVDVGDSMHKRTPNKHVTDAPIRETLAAALLMSAGLLPQSDVNIWDPFMGSGTILQEALAMAIGGRATPPERYFSFQSWPLHRDDKYNNFIARINQEQLQLQKTFQQTISTHTSNFRLYGSDIDQRAIDATKHNIYNQFKFLENINDSNNNNNFIQLLHGDFKVIETKIKEQLQQDKQQQQHQHQQKLTIITNLPYGERIMTSNKNISDGLKSTFISFGKMIRESNIIKDVYVLNGHPKFIELSGVQWLSILKFTNGGLPVEFLKMKR</sequence>
<keyword evidence="3" id="KW-0489">Methyltransferase</keyword>
<feature type="region of interest" description="Disordered" evidence="1">
    <location>
        <begin position="40"/>
        <end position="72"/>
    </location>
</feature>
<comment type="caution">
    <text evidence="3">The sequence shown here is derived from an EMBL/GenBank/DDBJ whole genome shotgun (WGS) entry which is preliminary data.</text>
</comment>
<dbReference type="InParanoid" id="D3B2D9"/>
<organism evidence="3 4">
    <name type="scientific">Heterostelium pallidum (strain ATCC 26659 / Pp 5 / PN500)</name>
    <name type="common">Cellular slime mold</name>
    <name type="synonym">Polysphondylium pallidum</name>
    <dbReference type="NCBI Taxonomy" id="670386"/>
    <lineage>
        <taxon>Eukaryota</taxon>
        <taxon>Amoebozoa</taxon>
        <taxon>Evosea</taxon>
        <taxon>Eumycetozoa</taxon>
        <taxon>Dictyostelia</taxon>
        <taxon>Acytosteliales</taxon>
        <taxon>Acytosteliaceae</taxon>
        <taxon>Heterostelium</taxon>
    </lineage>
</organism>
<dbReference type="STRING" id="670386.D3B2D9"/>
<dbReference type="AlphaFoldDB" id="D3B2D9"/>
<proteinExistence type="predicted"/>
<dbReference type="SUPFAM" id="SSF53335">
    <property type="entry name" value="S-adenosyl-L-methionine-dependent methyltransferases"/>
    <property type="match status" value="1"/>
</dbReference>
<dbReference type="Pfam" id="PF01170">
    <property type="entry name" value="UPF0020"/>
    <property type="match status" value="1"/>
</dbReference>
<dbReference type="EMBL" id="ADBJ01000009">
    <property type="protein sequence ID" value="EFA84514.1"/>
    <property type="molecule type" value="Genomic_DNA"/>
</dbReference>
<dbReference type="PANTHER" id="PTHR14911">
    <property type="entry name" value="THUMP DOMAIN-CONTAINING"/>
    <property type="match status" value="1"/>
</dbReference>
<feature type="compositionally biased region" description="Low complexity" evidence="1">
    <location>
        <begin position="52"/>
        <end position="72"/>
    </location>
</feature>